<dbReference type="RefSeq" id="WP_120048564.1">
    <property type="nucleotide sequence ID" value="NZ_RAHX01000001.1"/>
</dbReference>
<evidence type="ECO:0000313" key="2">
    <source>
        <dbReference type="EMBL" id="RJY09553.1"/>
    </source>
</evidence>
<feature type="signal peptide" evidence="1">
    <location>
        <begin position="1"/>
        <end position="25"/>
    </location>
</feature>
<protein>
    <submittedName>
        <fullName evidence="2">UrcA family protein</fullName>
    </submittedName>
</protein>
<sequence length="103" mass="11077">MNKAIALALALAASGMALSPALASAQDQASVAVAYDDLDLSTLEGVAELDRRVDRAARRVCGVNETTLGTRLRSREARTCYVQAKRDFERRLASIMHDAQRGG</sequence>
<dbReference type="OrthoDB" id="7450905at2"/>
<dbReference type="EMBL" id="RAHX01000001">
    <property type="protein sequence ID" value="RJY09553.1"/>
    <property type="molecule type" value="Genomic_DNA"/>
</dbReference>
<dbReference type="AlphaFoldDB" id="A0A419RUT4"/>
<accession>A0A419RUT4</accession>
<gene>
    <name evidence="2" type="ORF">D6201_09450</name>
</gene>
<reference evidence="2 3" key="1">
    <citation type="journal article" date="2017" name="Int. J. Syst. Evol. Microbiol.">
        <title>Erythrobacter aquimixticola sp. nov., isolated from the junction between the ocean and a freshwater spring.</title>
        <authorList>
            <person name="Park S."/>
            <person name="Jung Y.T."/>
            <person name="Choi S.J."/>
            <person name="Yoon J.H."/>
        </authorList>
    </citation>
    <scope>NUCLEOTIDE SEQUENCE [LARGE SCALE GENOMIC DNA]</scope>
    <source>
        <strain evidence="2 3">JSSK-14</strain>
    </source>
</reference>
<feature type="chain" id="PRO_5019203447" evidence="1">
    <location>
        <begin position="26"/>
        <end position="103"/>
    </location>
</feature>
<proteinExistence type="predicted"/>
<dbReference type="InterPro" id="IPR030972">
    <property type="entry name" value="UrcA_uranyl"/>
</dbReference>
<dbReference type="NCBIfam" id="TIGR04433">
    <property type="entry name" value="UrcA_uranyl"/>
    <property type="match status" value="1"/>
</dbReference>
<name>A0A419RUT4_9SPHN</name>
<keyword evidence="1" id="KW-0732">Signal</keyword>
<comment type="caution">
    <text evidence="2">The sequence shown here is derived from an EMBL/GenBank/DDBJ whole genome shotgun (WGS) entry which is preliminary data.</text>
</comment>
<organism evidence="2 3">
    <name type="scientific">Aurantiacibacter aquimixticola</name>
    <dbReference type="NCBI Taxonomy" id="1958945"/>
    <lineage>
        <taxon>Bacteria</taxon>
        <taxon>Pseudomonadati</taxon>
        <taxon>Pseudomonadota</taxon>
        <taxon>Alphaproteobacteria</taxon>
        <taxon>Sphingomonadales</taxon>
        <taxon>Erythrobacteraceae</taxon>
        <taxon>Aurantiacibacter</taxon>
    </lineage>
</organism>
<evidence type="ECO:0000256" key="1">
    <source>
        <dbReference type="SAM" id="SignalP"/>
    </source>
</evidence>
<keyword evidence="3" id="KW-1185">Reference proteome</keyword>
<evidence type="ECO:0000313" key="3">
    <source>
        <dbReference type="Proteomes" id="UP000285232"/>
    </source>
</evidence>
<dbReference type="Proteomes" id="UP000285232">
    <property type="component" value="Unassembled WGS sequence"/>
</dbReference>